<dbReference type="Proteomes" id="UP000008558">
    <property type="component" value="Chromosome"/>
</dbReference>
<dbReference type="HOGENOM" id="CLU_484542_0_0_14"/>
<dbReference type="RefSeq" id="WP_012242717.1">
    <property type="nucleotide sequence ID" value="NC_010163.1"/>
</dbReference>
<evidence type="ECO:0000313" key="1">
    <source>
        <dbReference type="EMBL" id="ABX81386.1"/>
    </source>
</evidence>
<dbReference type="PANTHER" id="PTHR45661:SF3">
    <property type="entry name" value="IG-LIKE DOMAIN-CONTAINING PROTEIN"/>
    <property type="match status" value="1"/>
</dbReference>
<dbReference type="EMBL" id="CP000896">
    <property type="protein sequence ID" value="ABX81386.1"/>
    <property type="molecule type" value="Genomic_DNA"/>
</dbReference>
<protein>
    <submittedName>
        <fullName evidence="1">Putative surface-anchored antigen, BspA-like protein</fullName>
    </submittedName>
</protein>
<dbReference type="Pfam" id="PF13306">
    <property type="entry name" value="LRR_5"/>
    <property type="match status" value="3"/>
</dbReference>
<organism evidence="1 2">
    <name type="scientific">Acholeplasma laidlawii (strain PG-8A)</name>
    <dbReference type="NCBI Taxonomy" id="441768"/>
    <lineage>
        <taxon>Bacteria</taxon>
        <taxon>Bacillati</taxon>
        <taxon>Mycoplasmatota</taxon>
        <taxon>Mollicutes</taxon>
        <taxon>Acholeplasmatales</taxon>
        <taxon>Acholeplasmataceae</taxon>
        <taxon>Acholeplasma</taxon>
    </lineage>
</organism>
<dbReference type="PROSITE" id="PS51257">
    <property type="entry name" value="PROKAR_LIPOPROTEIN"/>
    <property type="match status" value="1"/>
</dbReference>
<dbReference type="eggNOG" id="COG5492">
    <property type="taxonomic scope" value="Bacteria"/>
</dbReference>
<keyword evidence="2" id="KW-1185">Reference proteome</keyword>
<accession>A9NGA6</accession>
<dbReference type="KEGG" id="acl:ACL_0770"/>
<dbReference type="SUPFAM" id="SSF52058">
    <property type="entry name" value="L domain-like"/>
    <property type="match status" value="1"/>
</dbReference>
<reference evidence="1 2" key="1">
    <citation type="journal article" date="2011" name="J. Bacteriol.">
        <title>Complete genome and proteome of Acholeplasma laidlawii.</title>
        <authorList>
            <person name="Lazarev V.N."/>
            <person name="Levitskii S.A."/>
            <person name="Basovskii Y.I."/>
            <person name="Chukin M.M."/>
            <person name="Akopian T.A."/>
            <person name="Vereshchagin V.V."/>
            <person name="Kostrjukova E.S."/>
            <person name="Kovaleva G.Y."/>
            <person name="Kazanov M.D."/>
            <person name="Malko D.B."/>
            <person name="Vitreschak A.G."/>
            <person name="Sernova N.V."/>
            <person name="Gelfand M.S."/>
            <person name="Demina I.A."/>
            <person name="Serebryakova M.V."/>
            <person name="Galyamina M.A."/>
            <person name="Vtyurin N.N."/>
            <person name="Rogov S.I."/>
            <person name="Alexeev D.G."/>
            <person name="Ladygina V.G."/>
            <person name="Govorun V.M."/>
        </authorList>
    </citation>
    <scope>NUCLEOTIDE SEQUENCE [LARGE SCALE GENOMIC DNA]</scope>
    <source>
        <strain evidence="1 2">PG-8A</strain>
    </source>
</reference>
<gene>
    <name evidence="1" type="ordered locus">ACL_0770</name>
</gene>
<dbReference type="PANTHER" id="PTHR45661">
    <property type="entry name" value="SURFACE ANTIGEN"/>
    <property type="match status" value="1"/>
</dbReference>
<dbReference type="AlphaFoldDB" id="A9NGA6"/>
<dbReference type="OrthoDB" id="393403at2"/>
<dbReference type="STRING" id="441768.ACL_0770"/>
<dbReference type="InterPro" id="IPR053139">
    <property type="entry name" value="Surface_bspA-like"/>
</dbReference>
<dbReference type="GeneID" id="41338930"/>
<name>A9NGA6_ACHLI</name>
<dbReference type="InterPro" id="IPR026906">
    <property type="entry name" value="LRR_5"/>
</dbReference>
<evidence type="ECO:0000313" key="2">
    <source>
        <dbReference type="Proteomes" id="UP000008558"/>
    </source>
</evidence>
<dbReference type="InterPro" id="IPR032675">
    <property type="entry name" value="LRR_dom_sf"/>
</dbReference>
<sequence>MKISIKYVLISFLTITIVLFLSGCSPKYSKETDPHKYLTFVLQEDQTYMVTGFSGDFIRNVIIPGEHDEHPVTKISDYAFINSPSIPFFGRNFLPIETLIIEEGITHIGKSAFKDNGIHEISLPESLLHVAMEAFMGNGTIVSLPSGLIHIGASAFSNTGLRGSIHIKNIYIEPWAFSGTKITDVIFEEGMTEIPEHLFYKTLELKSVEFPNSLLTIKEGAFRLTPKLTHIDFPINLESIGPSAFWDSGLEVLDFNHSVDIGEKAFYENSNLTTVRFNHPKITMNMYSFGLNQQLNNVEFNDLELIKPEAFIGSSLSGMSISRTNPNYKMIDNAVSKQDNDLNYLILAPSNLTELTLFHHIGSYAYAGRTIDTLHIPTNIQTIEPYAFSTSIISNLIIDAKIIKSNAFYYADLGETIEISSKLIEKLSFSNTSGFRILKLNEGVEHIEREAFVVNLELEKVYLPNSLKIIEMAAFLQCHNLKDVYYGLKEGTPADIYIGSFLIMKSNQLENNRIYAKIYEDFRIHVEPEMYDKIRIAWSRIPQDEFYIYEGSLTDHIVKNVS</sequence>
<proteinExistence type="predicted"/>
<dbReference type="Gene3D" id="3.80.10.10">
    <property type="entry name" value="Ribonuclease Inhibitor"/>
    <property type="match status" value="3"/>
</dbReference>